<gene>
    <name evidence="11 13" type="primary">psd</name>
    <name evidence="13" type="ORF">H0A61_00125</name>
</gene>
<keyword evidence="3 11" id="KW-0210">Decarboxylase</keyword>
<evidence type="ECO:0000256" key="10">
    <source>
        <dbReference type="ARBA" id="ARBA00023317"/>
    </source>
</evidence>
<keyword evidence="10 11" id="KW-0670">Pyruvate</keyword>
<evidence type="ECO:0000256" key="8">
    <source>
        <dbReference type="ARBA" id="ARBA00023239"/>
    </source>
</evidence>
<reference evidence="13" key="1">
    <citation type="submission" date="2020-07" db="EMBL/GenBank/DDBJ databases">
        <title>Koleobacter methoxysyntrophicus gen. nov., sp. nov., a novel anaerobic bacterium isolated from deep subsurface oil field and proposal of Koleobacterales ord. nov. in the phylum Firmicutes.</title>
        <authorList>
            <person name="Sakamoto S."/>
            <person name="Tamaki H."/>
        </authorList>
    </citation>
    <scope>NUCLEOTIDE SEQUENCE</scope>
    <source>
        <strain evidence="13">NRmbB1</strain>
    </source>
</reference>
<comment type="catalytic activity">
    <reaction evidence="11">
        <text>a 1,2-diacyl-sn-glycero-3-phospho-L-serine + H(+) = a 1,2-diacyl-sn-glycero-3-phosphoethanolamine + CO2</text>
        <dbReference type="Rhea" id="RHEA:20828"/>
        <dbReference type="ChEBI" id="CHEBI:15378"/>
        <dbReference type="ChEBI" id="CHEBI:16526"/>
        <dbReference type="ChEBI" id="CHEBI:57262"/>
        <dbReference type="ChEBI" id="CHEBI:64612"/>
        <dbReference type="EC" id="4.1.1.65"/>
    </reaction>
</comment>
<dbReference type="HAMAP" id="MF_00664">
    <property type="entry name" value="PS_decarb_PSD_A"/>
    <property type="match status" value="1"/>
</dbReference>
<comment type="cofactor">
    <cofactor evidence="11">
        <name>pyruvate</name>
        <dbReference type="ChEBI" id="CHEBI:15361"/>
    </cofactor>
    <text evidence="11">Binds 1 pyruvoyl group covalently per subunit.</text>
</comment>
<evidence type="ECO:0000256" key="6">
    <source>
        <dbReference type="ARBA" id="ARBA00023145"/>
    </source>
</evidence>
<evidence type="ECO:0000313" key="14">
    <source>
        <dbReference type="Proteomes" id="UP000662904"/>
    </source>
</evidence>
<dbReference type="AlphaFoldDB" id="A0A8A0RJJ4"/>
<accession>A0A8A0RJJ4</accession>
<comment type="pathway">
    <text evidence="11">Phospholipid metabolism; phosphatidylethanolamine biosynthesis; phosphatidylethanolamine from CDP-diacylglycerol: step 2/2.</text>
</comment>
<dbReference type="PANTHER" id="PTHR35809">
    <property type="entry name" value="ARCHAETIDYLSERINE DECARBOXYLASE PROENZYME-RELATED"/>
    <property type="match status" value="1"/>
</dbReference>
<evidence type="ECO:0000256" key="4">
    <source>
        <dbReference type="ARBA" id="ARBA00023098"/>
    </source>
</evidence>
<dbReference type="GO" id="GO:0004609">
    <property type="term" value="F:phosphatidylserine decarboxylase activity"/>
    <property type="evidence" value="ECO:0007669"/>
    <property type="project" value="UniProtKB-UniRule"/>
</dbReference>
<keyword evidence="5 11" id="KW-0472">Membrane</keyword>
<feature type="active site" description="Schiff-base intermediate with substrate; via pyruvic acid" evidence="11">
    <location>
        <position position="181"/>
    </location>
</feature>
<evidence type="ECO:0000256" key="7">
    <source>
        <dbReference type="ARBA" id="ARBA00023209"/>
    </source>
</evidence>
<comment type="subunit">
    <text evidence="11">Heterodimer of a large membrane-associated beta subunit and a small pyruvoyl-containing alpha subunit.</text>
</comment>
<dbReference type="PANTHER" id="PTHR35809:SF1">
    <property type="entry name" value="ARCHAETIDYLSERINE DECARBOXYLASE PROENZYME-RELATED"/>
    <property type="match status" value="1"/>
</dbReference>
<keyword evidence="7 11" id="KW-0594">Phospholipid biosynthesis</keyword>
<protein>
    <recommendedName>
        <fullName evidence="11">Phosphatidylserine decarboxylase proenzyme</fullName>
        <ecNumber evidence="11">4.1.1.65</ecNumber>
    </recommendedName>
    <component>
        <recommendedName>
            <fullName evidence="11">Phosphatidylserine decarboxylase alpha chain</fullName>
        </recommendedName>
    </component>
    <component>
        <recommendedName>
            <fullName evidence="11">Phosphatidylserine decarboxylase beta chain</fullName>
        </recommendedName>
    </component>
</protein>
<dbReference type="EC" id="4.1.1.65" evidence="11"/>
<evidence type="ECO:0000256" key="1">
    <source>
        <dbReference type="ARBA" id="ARBA00022475"/>
    </source>
</evidence>
<feature type="site" description="Cleavage (non-hydrolytic); by autocatalysis" evidence="11">
    <location>
        <begin position="180"/>
        <end position="181"/>
    </location>
</feature>
<keyword evidence="12" id="KW-0812">Transmembrane</keyword>
<dbReference type="RefSeq" id="WP_206708059.1">
    <property type="nucleotide sequence ID" value="NZ_CP059066.1"/>
</dbReference>
<comment type="similarity">
    <text evidence="11">Belongs to the phosphatidylserine decarboxylase family. PSD-A subfamily.</text>
</comment>
<dbReference type="UniPathway" id="UPA00558">
    <property type="reaction ID" value="UER00616"/>
</dbReference>
<comment type="function">
    <text evidence="11">Catalyzes the formation of phosphatidylethanolamine (PtdEtn) from phosphatidylserine (PtdSer).</text>
</comment>
<dbReference type="NCBIfam" id="NF003685">
    <property type="entry name" value="PRK05305.2-5"/>
    <property type="match status" value="1"/>
</dbReference>
<evidence type="ECO:0000256" key="9">
    <source>
        <dbReference type="ARBA" id="ARBA00023264"/>
    </source>
</evidence>
<keyword evidence="2 11" id="KW-0444">Lipid biosynthesis</keyword>
<dbReference type="GO" id="GO:0005886">
    <property type="term" value="C:plasma membrane"/>
    <property type="evidence" value="ECO:0007669"/>
    <property type="project" value="UniProtKB-SubCell"/>
</dbReference>
<keyword evidence="4 11" id="KW-0443">Lipid metabolism</keyword>
<dbReference type="KEGG" id="kme:H0A61_00125"/>
<proteinExistence type="inferred from homology"/>
<keyword evidence="12" id="KW-1133">Transmembrane helix</keyword>
<evidence type="ECO:0000256" key="5">
    <source>
        <dbReference type="ARBA" id="ARBA00023136"/>
    </source>
</evidence>
<evidence type="ECO:0000256" key="2">
    <source>
        <dbReference type="ARBA" id="ARBA00022516"/>
    </source>
</evidence>
<comment type="PTM">
    <text evidence="11">Is synthesized initially as an inactive proenzyme. Formation of the active enzyme involves a self-maturation process in which the active site pyruvoyl group is generated from an internal serine residue via an autocatalytic post-translational modification. Two non-identical subunits are generated from the proenzyme in this reaction, and the pyruvate is formed at the N-terminus of the alpha chain, which is derived from the carboxyl end of the proenzyme. The post-translation cleavage follows an unusual pathway, termed non-hydrolytic serinolysis, in which the side chain hydroxyl group of the serine supplies its oxygen atom to form the C-terminus of the beta chain, while the remainder of the serine residue undergoes an oxidative deamination to produce ammonia and the pyruvoyl prosthetic group on the alpha chain.</text>
</comment>
<evidence type="ECO:0000313" key="13">
    <source>
        <dbReference type="EMBL" id="QSQ07808.1"/>
    </source>
</evidence>
<dbReference type="EMBL" id="CP059066">
    <property type="protein sequence ID" value="QSQ07808.1"/>
    <property type="molecule type" value="Genomic_DNA"/>
</dbReference>
<evidence type="ECO:0000256" key="3">
    <source>
        <dbReference type="ARBA" id="ARBA00022793"/>
    </source>
</evidence>
<keyword evidence="1 11" id="KW-1003">Cell membrane</keyword>
<dbReference type="GO" id="GO:0006646">
    <property type="term" value="P:phosphatidylethanolamine biosynthetic process"/>
    <property type="evidence" value="ECO:0007669"/>
    <property type="project" value="UniProtKB-UniRule"/>
</dbReference>
<feature type="transmembrane region" description="Helical" evidence="12">
    <location>
        <begin position="12"/>
        <end position="29"/>
    </location>
</feature>
<sequence>MEKKTLSFARESFPYIFVLIVISIVFRMLNPLLSFIPLILAAFVLFFFRDPYREIPQSKNSIVSPADGRIINIQDIYDNVFLKGKGRKISIFLSIFDVHINRSPIHGRVSFKKYVPGRFLAAYDKRASVENERNYIGIENDRLRVLVTQIAGFIARRIVCYININDTLEKGEKLGLIKFGSCTEIVLPENVEVLVNVGDKVKGGETILGRLNDEN</sequence>
<dbReference type="Pfam" id="PF02666">
    <property type="entry name" value="PS_Dcarbxylase"/>
    <property type="match status" value="1"/>
</dbReference>
<keyword evidence="8 11" id="KW-0456">Lyase</keyword>
<dbReference type="NCBIfam" id="NF003678">
    <property type="entry name" value="PRK05305.1-2"/>
    <property type="match status" value="1"/>
</dbReference>
<evidence type="ECO:0000256" key="12">
    <source>
        <dbReference type="SAM" id="Phobius"/>
    </source>
</evidence>
<organism evidence="13 14">
    <name type="scientific">Koleobacter methoxysyntrophicus</name>
    <dbReference type="NCBI Taxonomy" id="2751313"/>
    <lineage>
        <taxon>Bacteria</taxon>
        <taxon>Bacillati</taxon>
        <taxon>Bacillota</taxon>
        <taxon>Clostridia</taxon>
        <taxon>Koleobacterales</taxon>
        <taxon>Koleobacteraceae</taxon>
        <taxon>Koleobacter</taxon>
    </lineage>
</organism>
<dbReference type="InterPro" id="IPR033175">
    <property type="entry name" value="PSD-A"/>
</dbReference>
<evidence type="ECO:0000256" key="11">
    <source>
        <dbReference type="HAMAP-Rule" id="MF_00664"/>
    </source>
</evidence>
<feature type="chain" id="PRO_5035020204" description="Phosphatidylserine decarboxylase beta chain" evidence="11">
    <location>
        <begin position="1"/>
        <end position="180"/>
    </location>
</feature>
<feature type="chain" id="PRO_5035020203" description="Phosphatidylserine decarboxylase alpha chain" evidence="11">
    <location>
        <begin position="181"/>
        <end position="215"/>
    </location>
</feature>
<dbReference type="Proteomes" id="UP000662904">
    <property type="component" value="Chromosome"/>
</dbReference>
<keyword evidence="6 11" id="KW-0865">Zymogen</keyword>
<name>A0A8A0RJJ4_9FIRM</name>
<keyword evidence="14" id="KW-1185">Reference proteome</keyword>
<keyword evidence="9 11" id="KW-1208">Phospholipid metabolism</keyword>
<comment type="subcellular location">
    <subcellularLocation>
        <location evidence="11">Cell membrane</location>
        <topology evidence="11">Peripheral membrane protein</topology>
    </subcellularLocation>
</comment>
<dbReference type="InterPro" id="IPR003817">
    <property type="entry name" value="PS_Dcarbxylase"/>
</dbReference>
<feature type="modified residue" description="Pyruvic acid (Ser); by autocatalysis" evidence="11">
    <location>
        <position position="181"/>
    </location>
</feature>